<dbReference type="Pfam" id="PF00114">
    <property type="entry name" value="Pilin"/>
    <property type="match status" value="1"/>
</dbReference>
<evidence type="ECO:0008006" key="3">
    <source>
        <dbReference type="Google" id="ProtNLM"/>
    </source>
</evidence>
<dbReference type="KEGG" id="xbc:ELE36_13615"/>
<name>A0A411HLQ8_9GAMM</name>
<evidence type="ECO:0000313" key="1">
    <source>
        <dbReference type="EMBL" id="QBB71307.1"/>
    </source>
</evidence>
<dbReference type="GO" id="GO:0009289">
    <property type="term" value="C:pilus"/>
    <property type="evidence" value="ECO:0007669"/>
    <property type="project" value="InterPro"/>
</dbReference>
<dbReference type="AlphaFoldDB" id="A0A411HLQ8"/>
<dbReference type="OrthoDB" id="6649987at2"/>
<dbReference type="Proteomes" id="UP000291562">
    <property type="component" value="Chromosome"/>
</dbReference>
<dbReference type="GO" id="GO:0007155">
    <property type="term" value="P:cell adhesion"/>
    <property type="evidence" value="ECO:0007669"/>
    <property type="project" value="InterPro"/>
</dbReference>
<dbReference type="EMBL" id="CP035704">
    <property type="protein sequence ID" value="QBB71307.1"/>
    <property type="molecule type" value="Genomic_DNA"/>
</dbReference>
<accession>A0A411HLQ8</accession>
<organism evidence="1 2">
    <name type="scientific">Pseudolysobacter antarcticus</name>
    <dbReference type="NCBI Taxonomy" id="2511995"/>
    <lineage>
        <taxon>Bacteria</taxon>
        <taxon>Pseudomonadati</taxon>
        <taxon>Pseudomonadota</taxon>
        <taxon>Gammaproteobacteria</taxon>
        <taxon>Lysobacterales</taxon>
        <taxon>Rhodanobacteraceae</taxon>
        <taxon>Pseudolysobacter</taxon>
    </lineage>
</organism>
<gene>
    <name evidence="1" type="ORF">ELE36_13615</name>
</gene>
<keyword evidence="2" id="KW-1185">Reference proteome</keyword>
<dbReference type="RefSeq" id="WP_129834181.1">
    <property type="nucleotide sequence ID" value="NZ_CP035704.1"/>
</dbReference>
<dbReference type="InterPro" id="IPR001082">
    <property type="entry name" value="Pilin"/>
</dbReference>
<proteinExistence type="predicted"/>
<dbReference type="Gene3D" id="3.30.700.10">
    <property type="entry name" value="Glycoprotein, Type 4 Pilin"/>
    <property type="match status" value="1"/>
</dbReference>
<protein>
    <recommendedName>
        <fullName evidence="3">Pilin</fullName>
    </recommendedName>
</protein>
<reference evidence="1 2" key="1">
    <citation type="submission" date="2019-01" db="EMBL/GenBank/DDBJ databases">
        <title>Pseudolysobacter antarctica gen. nov., sp. nov., isolated from Fildes Peninsula, Antarctica.</title>
        <authorList>
            <person name="Wei Z."/>
            <person name="Peng F."/>
        </authorList>
    </citation>
    <scope>NUCLEOTIDE SEQUENCE [LARGE SCALE GENOMIC DNA]</scope>
    <source>
        <strain evidence="1 2">AQ6-296</strain>
    </source>
</reference>
<evidence type="ECO:0000313" key="2">
    <source>
        <dbReference type="Proteomes" id="UP000291562"/>
    </source>
</evidence>
<sequence length="167" mass="18039">MPQAMKYVGLFVLMLVAVLLGLFAFDRYKTAQVAGSPAMNENTPESLARAAMIRDDFVRASGSAKVAFTEYMLSNGKPPISNADVGLSAPTEYHGQSLVRMDLLSDRLVLTYDAKSGVANGRIELIADVTRVNTMGISWQCISPSFKDIERILPGCRYSADGAITAP</sequence>